<dbReference type="EMBL" id="QXGE01003119">
    <property type="protein sequence ID" value="KAE9276974.1"/>
    <property type="molecule type" value="Genomic_DNA"/>
</dbReference>
<evidence type="ECO:0000313" key="4">
    <source>
        <dbReference type="EMBL" id="KAE8982485.1"/>
    </source>
</evidence>
<dbReference type="Proteomes" id="UP000460718">
    <property type="component" value="Unassembled WGS sequence"/>
</dbReference>
<feature type="chain" id="PRO_5036163525" description="RxLR effector protein" evidence="2">
    <location>
        <begin position="34"/>
        <end position="84"/>
    </location>
</feature>
<evidence type="ECO:0000313" key="7">
    <source>
        <dbReference type="EMBL" id="KAE9096327.1"/>
    </source>
</evidence>
<evidence type="ECO:0008006" key="21">
    <source>
        <dbReference type="Google" id="ProtNLM"/>
    </source>
</evidence>
<dbReference type="EMBL" id="QXGD01003097">
    <property type="protein sequence ID" value="KAE9180757.1"/>
    <property type="molecule type" value="Genomic_DNA"/>
</dbReference>
<evidence type="ECO:0000313" key="10">
    <source>
        <dbReference type="EMBL" id="KAE9276974.1"/>
    </source>
</evidence>
<evidence type="ECO:0000313" key="12">
    <source>
        <dbReference type="Proteomes" id="UP000429523"/>
    </source>
</evidence>
<comment type="caution">
    <text evidence="3">The sequence shown here is derived from an EMBL/GenBank/DDBJ whole genome shotgun (WGS) entry which is preliminary data.</text>
</comment>
<name>A0A6A3DPA5_9STRA</name>
<dbReference type="Proteomes" id="UP000440367">
    <property type="component" value="Unassembled WGS sequence"/>
</dbReference>
<organism evidence="3 12">
    <name type="scientific">Phytophthora fragariae</name>
    <dbReference type="NCBI Taxonomy" id="53985"/>
    <lineage>
        <taxon>Eukaryota</taxon>
        <taxon>Sar</taxon>
        <taxon>Stramenopiles</taxon>
        <taxon>Oomycota</taxon>
        <taxon>Peronosporomycetes</taxon>
        <taxon>Peronosporales</taxon>
        <taxon>Peronosporaceae</taxon>
        <taxon>Phytophthora</taxon>
    </lineage>
</organism>
<keyword evidence="2" id="KW-0732">Signal</keyword>
<evidence type="ECO:0000313" key="18">
    <source>
        <dbReference type="Proteomes" id="UP000460718"/>
    </source>
</evidence>
<evidence type="ECO:0000313" key="20">
    <source>
        <dbReference type="Proteomes" id="UP000488956"/>
    </source>
</evidence>
<dbReference type="Proteomes" id="UP000440732">
    <property type="component" value="Unassembled WGS sequence"/>
</dbReference>
<reference evidence="12 13" key="1">
    <citation type="submission" date="2018-08" db="EMBL/GenBank/DDBJ databases">
        <title>Genomic investigation of the strawberry pathogen Phytophthora fragariae indicates pathogenicity is determined by transcriptional variation in three key races.</title>
        <authorList>
            <person name="Adams T.M."/>
            <person name="Armitage A.D."/>
            <person name="Sobczyk M.K."/>
            <person name="Bates H.J."/>
            <person name="Dunwell J.M."/>
            <person name="Nellist C.F."/>
            <person name="Harrison R.J."/>
        </authorList>
    </citation>
    <scope>NUCLEOTIDE SEQUENCE [LARGE SCALE GENOMIC DNA]</scope>
    <source>
        <strain evidence="10 14">A4</strain>
        <strain evidence="9 15">BC-1</strain>
        <strain evidence="8 13">NOV-27</strain>
        <strain evidence="6 16">NOV-5</strain>
        <strain evidence="7 17">NOV-71</strain>
        <strain evidence="11 19">NOV-77</strain>
        <strain evidence="3 12">NOV-9</strain>
        <strain evidence="5 20">ONT-3</strain>
        <strain evidence="4 18">SCRP245</strain>
    </source>
</reference>
<dbReference type="EMBL" id="QXGF01003152">
    <property type="protein sequence ID" value="KAE8922273.1"/>
    <property type="molecule type" value="Genomic_DNA"/>
</dbReference>
<evidence type="ECO:0000313" key="9">
    <source>
        <dbReference type="EMBL" id="KAE9180757.1"/>
    </source>
</evidence>
<dbReference type="Proteomes" id="UP000488956">
    <property type="component" value="Unassembled WGS sequence"/>
</dbReference>
<evidence type="ECO:0000313" key="5">
    <source>
        <dbReference type="EMBL" id="KAE9075068.1"/>
    </source>
</evidence>
<dbReference type="Proteomes" id="UP000486351">
    <property type="component" value="Unassembled WGS sequence"/>
</dbReference>
<dbReference type="EMBL" id="QXGA01003185">
    <property type="protein sequence ID" value="KAE9086440.1"/>
    <property type="molecule type" value="Genomic_DNA"/>
</dbReference>
<evidence type="ECO:0000313" key="16">
    <source>
        <dbReference type="Proteomes" id="UP000440732"/>
    </source>
</evidence>
<protein>
    <recommendedName>
        <fullName evidence="21">RxLR effector protein</fullName>
    </recommendedName>
</protein>
<dbReference type="Proteomes" id="UP000437068">
    <property type="component" value="Unassembled WGS sequence"/>
</dbReference>
<evidence type="ECO:0000313" key="17">
    <source>
        <dbReference type="Proteomes" id="UP000441208"/>
    </source>
</evidence>
<feature type="signal peptide" evidence="2">
    <location>
        <begin position="1"/>
        <end position="33"/>
    </location>
</feature>
<sequence>MSNSTWSSICPCSRSSLSSSVWRLLSTLFTMLAAPLPRPATGVSGAQDVPRHQHQRLAVSSLAARRNATSRSQSLCSGAPIRRQ</sequence>
<evidence type="ECO:0000313" key="14">
    <source>
        <dbReference type="Proteomes" id="UP000437068"/>
    </source>
</evidence>
<evidence type="ECO:0000313" key="11">
    <source>
        <dbReference type="EMBL" id="KAE9299445.1"/>
    </source>
</evidence>
<dbReference type="EMBL" id="QXFX01002638">
    <property type="protein sequence ID" value="KAE9075068.1"/>
    <property type="molecule type" value="Genomic_DNA"/>
</dbReference>
<evidence type="ECO:0000313" key="19">
    <source>
        <dbReference type="Proteomes" id="UP000486351"/>
    </source>
</evidence>
<dbReference type="Proteomes" id="UP000429523">
    <property type="component" value="Unassembled WGS sequence"/>
</dbReference>
<evidence type="ECO:0000313" key="13">
    <source>
        <dbReference type="Proteomes" id="UP000433483"/>
    </source>
</evidence>
<feature type="region of interest" description="Disordered" evidence="1">
    <location>
        <begin position="61"/>
        <end position="84"/>
    </location>
</feature>
<dbReference type="EMBL" id="QXFZ01001130">
    <property type="protein sequence ID" value="KAE9096327.1"/>
    <property type="molecule type" value="Genomic_DNA"/>
</dbReference>
<dbReference type="Proteomes" id="UP000441208">
    <property type="component" value="Unassembled WGS sequence"/>
</dbReference>
<dbReference type="Proteomes" id="UP000433483">
    <property type="component" value="Unassembled WGS sequence"/>
</dbReference>
<gene>
    <name evidence="10" type="ORF">PF001_g25879</name>
    <name evidence="9" type="ORF">PF002_g27472</name>
    <name evidence="8" type="ORF">PF005_g26630</name>
    <name evidence="6" type="ORF">PF006_g26027</name>
    <name evidence="7" type="ORF">PF007_g17039</name>
    <name evidence="11" type="ORF">PF008_g23250</name>
    <name evidence="3" type="ORF">PF009_g27460</name>
    <name evidence="5" type="ORF">PF010_g24459</name>
    <name evidence="4" type="ORF">PF011_g21592</name>
</gene>
<feature type="compositionally biased region" description="Polar residues" evidence="1">
    <location>
        <begin position="67"/>
        <end position="76"/>
    </location>
</feature>
<evidence type="ECO:0000313" key="3">
    <source>
        <dbReference type="EMBL" id="KAE8922273.1"/>
    </source>
</evidence>
<proteinExistence type="predicted"/>
<evidence type="ECO:0000256" key="1">
    <source>
        <dbReference type="SAM" id="MobiDB-lite"/>
    </source>
</evidence>
<accession>A0A6A3DPA5</accession>
<dbReference type="AlphaFoldDB" id="A0A6A3DPA5"/>
<evidence type="ECO:0000256" key="2">
    <source>
        <dbReference type="SAM" id="SignalP"/>
    </source>
</evidence>
<evidence type="ECO:0000313" key="6">
    <source>
        <dbReference type="EMBL" id="KAE9086440.1"/>
    </source>
</evidence>
<keyword evidence="13" id="KW-1185">Reference proteome</keyword>
<dbReference type="EMBL" id="QXFY01002311">
    <property type="protein sequence ID" value="KAE9299445.1"/>
    <property type="molecule type" value="Genomic_DNA"/>
</dbReference>
<evidence type="ECO:0000313" key="15">
    <source>
        <dbReference type="Proteomes" id="UP000440367"/>
    </source>
</evidence>
<evidence type="ECO:0000313" key="8">
    <source>
        <dbReference type="EMBL" id="KAE9172618.1"/>
    </source>
</evidence>
<dbReference type="EMBL" id="QXGB01003127">
    <property type="protein sequence ID" value="KAE9172618.1"/>
    <property type="molecule type" value="Genomic_DNA"/>
</dbReference>
<dbReference type="EMBL" id="QXFW01002064">
    <property type="protein sequence ID" value="KAE8982485.1"/>
    <property type="molecule type" value="Genomic_DNA"/>
</dbReference>